<dbReference type="PANTHER" id="PTHR22642">
    <property type="entry name" value="IMIDAZOLONEPROPIONASE"/>
    <property type="match status" value="1"/>
</dbReference>
<dbReference type="PANTHER" id="PTHR22642:SF2">
    <property type="entry name" value="PROTEIN LONG AFTER FAR-RED 3"/>
    <property type="match status" value="1"/>
</dbReference>
<dbReference type="SUPFAM" id="SSF51556">
    <property type="entry name" value="Metallo-dependent hydrolases"/>
    <property type="match status" value="1"/>
</dbReference>
<protein>
    <submittedName>
        <fullName evidence="3">Amidohydrolase</fullName>
    </submittedName>
</protein>
<dbReference type="RefSeq" id="WP_053222792.1">
    <property type="nucleotide sequence ID" value="NZ_JSVA01000007.1"/>
</dbReference>
<dbReference type="Gene3D" id="3.10.310.70">
    <property type="match status" value="1"/>
</dbReference>
<organism evidence="3 4">
    <name type="scientific">Roseivirga seohaensis subsp. aquiponti</name>
    <dbReference type="NCBI Taxonomy" id="1566026"/>
    <lineage>
        <taxon>Bacteria</taxon>
        <taxon>Pseudomonadati</taxon>
        <taxon>Bacteroidota</taxon>
        <taxon>Cytophagia</taxon>
        <taxon>Cytophagales</taxon>
        <taxon>Roseivirgaceae</taxon>
        <taxon>Roseivirga</taxon>
    </lineage>
</organism>
<accession>A0A0L8AMM1</accession>
<keyword evidence="1" id="KW-0732">Signal</keyword>
<dbReference type="OrthoDB" id="9767366at2"/>
<evidence type="ECO:0000259" key="2">
    <source>
        <dbReference type="Pfam" id="PF07969"/>
    </source>
</evidence>
<dbReference type="PATRIC" id="fig|1566026.4.peg.3021"/>
<feature type="domain" description="Amidohydrolase 3" evidence="2">
    <location>
        <begin position="69"/>
        <end position="544"/>
    </location>
</feature>
<dbReference type="InterPro" id="IPR032466">
    <property type="entry name" value="Metal_Hydrolase"/>
</dbReference>
<sequence length="544" mass="60949">MKKLLSIAAVMFLLWSCGGKQKADLIIHNATVYTVNDDFTVATAFAVKDGKFVGVGSDEEILKDFESDETINLEGAPVYPGLIDAHAHFYRYGLGLKNADLVGTKSFDEILEILQAHREKYPDDEWIVGRGWDQNDWENKEFPSKEKLDKLFPDVPVFLSRVDGHAALANSAAMSQSETFGKTKEVTGGKIYFDQNGEPTGLLVDNAMDLIGKYIPEQTRADQIEALIMAQQNCFEVGLTGVVDAGLEVSTIELIDSLNKSGELKMRLYAMVAPSEESIDYFKKKGKIKTDYLNVRSFKVYGDGALGSRGANLLSDYSDDPGNAGFLLEKESTYDELAKVIYDMGFQMNTHCIGDRTDRVILDIYGKYLPEDNDLRWKIEHAQVVSKEDVPKFGKYNIIPSVQPTHATSDMYWAAERLGEERVKTAYAFKDLLDQNGYIALGSDFPVEDINPMYGFHAAVARQDADNWPEGGWQAENKLSREEALRGMTIWAAYSNFEENEKGSIEVGKFADFIFTQKDMMKAPESELRNLKVTATYLNGKKVY</sequence>
<feature type="signal peptide" evidence="1">
    <location>
        <begin position="1"/>
        <end position="22"/>
    </location>
</feature>
<evidence type="ECO:0000313" key="4">
    <source>
        <dbReference type="Proteomes" id="UP000036908"/>
    </source>
</evidence>
<evidence type="ECO:0000313" key="3">
    <source>
        <dbReference type="EMBL" id="KOF03435.1"/>
    </source>
</evidence>
<keyword evidence="3" id="KW-0378">Hydrolase</keyword>
<dbReference type="SUPFAM" id="SSF51338">
    <property type="entry name" value="Composite domain of metallo-dependent hydrolases"/>
    <property type="match status" value="1"/>
</dbReference>
<dbReference type="CDD" id="cd01300">
    <property type="entry name" value="YtcJ_like"/>
    <property type="match status" value="1"/>
</dbReference>
<comment type="caution">
    <text evidence="3">The sequence shown here is derived from an EMBL/GenBank/DDBJ whole genome shotgun (WGS) entry which is preliminary data.</text>
</comment>
<dbReference type="Pfam" id="PF07969">
    <property type="entry name" value="Amidohydro_3"/>
    <property type="match status" value="1"/>
</dbReference>
<name>A0A0L8AMM1_9BACT</name>
<feature type="chain" id="PRO_5005580455" evidence="1">
    <location>
        <begin position="23"/>
        <end position="544"/>
    </location>
</feature>
<dbReference type="AlphaFoldDB" id="A0A0L8AMM1"/>
<reference evidence="4" key="1">
    <citation type="submission" date="2014-11" db="EMBL/GenBank/DDBJ databases">
        <title>Genome sequencing of Roseivirga sp. D-25.</title>
        <authorList>
            <person name="Selvaratnam C."/>
            <person name="Thevarajoo S."/>
            <person name="Goh K.M."/>
            <person name="Eee R."/>
            <person name="Chan K.-G."/>
            <person name="Chong C.S."/>
        </authorList>
    </citation>
    <scope>NUCLEOTIDE SEQUENCE [LARGE SCALE GENOMIC DNA]</scope>
    <source>
        <strain evidence="4">D-25</strain>
    </source>
</reference>
<gene>
    <name evidence="3" type="ORF">OB69_05970</name>
</gene>
<evidence type="ECO:0000256" key="1">
    <source>
        <dbReference type="SAM" id="SignalP"/>
    </source>
</evidence>
<dbReference type="InterPro" id="IPR033932">
    <property type="entry name" value="YtcJ-like"/>
</dbReference>
<dbReference type="Gene3D" id="3.20.20.140">
    <property type="entry name" value="Metal-dependent hydrolases"/>
    <property type="match status" value="1"/>
</dbReference>
<dbReference type="InterPro" id="IPR011059">
    <property type="entry name" value="Metal-dep_hydrolase_composite"/>
</dbReference>
<dbReference type="Gene3D" id="2.30.40.10">
    <property type="entry name" value="Urease, subunit C, domain 1"/>
    <property type="match status" value="1"/>
</dbReference>
<dbReference type="GO" id="GO:0016810">
    <property type="term" value="F:hydrolase activity, acting on carbon-nitrogen (but not peptide) bonds"/>
    <property type="evidence" value="ECO:0007669"/>
    <property type="project" value="InterPro"/>
</dbReference>
<dbReference type="Proteomes" id="UP000036908">
    <property type="component" value="Unassembled WGS sequence"/>
</dbReference>
<proteinExistence type="predicted"/>
<dbReference type="InterPro" id="IPR013108">
    <property type="entry name" value="Amidohydro_3"/>
</dbReference>
<keyword evidence="4" id="KW-1185">Reference proteome</keyword>
<dbReference type="EMBL" id="JSVA01000007">
    <property type="protein sequence ID" value="KOF03435.1"/>
    <property type="molecule type" value="Genomic_DNA"/>
</dbReference>